<feature type="region of interest" description="Disordered" evidence="1">
    <location>
        <begin position="34"/>
        <end position="84"/>
    </location>
</feature>
<organism evidence="3 4">
    <name type="scientific">Wallemia ichthyophaga</name>
    <dbReference type="NCBI Taxonomy" id="245174"/>
    <lineage>
        <taxon>Eukaryota</taxon>
        <taxon>Fungi</taxon>
        <taxon>Dikarya</taxon>
        <taxon>Basidiomycota</taxon>
        <taxon>Wallemiomycotina</taxon>
        <taxon>Wallemiomycetes</taxon>
        <taxon>Wallemiales</taxon>
        <taxon>Wallemiaceae</taxon>
        <taxon>Wallemia</taxon>
    </lineage>
</organism>
<feature type="compositionally biased region" description="Polar residues" evidence="1">
    <location>
        <begin position="34"/>
        <end position="47"/>
    </location>
</feature>
<dbReference type="PANTHER" id="PTHR21193">
    <property type="entry name" value="OXIDOREDUCTASE-LIKE DOMAIN-CONTAINING PROTEIN 1"/>
    <property type="match status" value="1"/>
</dbReference>
<feature type="domain" description="Oxidoreductase-like" evidence="2">
    <location>
        <begin position="72"/>
        <end position="114"/>
    </location>
</feature>
<sequence length="212" mass="23759">MRSIRHFCSTHKTPRSGRSLNSLWSKLQRENYESISTEPATTSIQTPTPNPGDLGHDKKEKSVESSKTHAHTIQGVEIPTKPNQPAPDECCMSGCPNCTYDIYADDLANYLAVAPKAASQLESKGVALDRWPMDLRGFAGSDSSKSPLEAEAEAEKTADKLVSDLDPTMRAFLEMERNLKKKKKQIDQYDQIKYHLTDALELRYYAAFLHKP</sequence>
<dbReference type="Pfam" id="PF09791">
    <property type="entry name" value="Oxidored-like"/>
    <property type="match status" value="1"/>
</dbReference>
<dbReference type="InterPro" id="IPR039251">
    <property type="entry name" value="OXLD1"/>
</dbReference>
<evidence type="ECO:0000313" key="3">
    <source>
        <dbReference type="EMBL" id="TIB28570.1"/>
    </source>
</evidence>
<protein>
    <recommendedName>
        <fullName evidence="2">Oxidoreductase-like domain-containing protein</fullName>
    </recommendedName>
</protein>
<dbReference type="EMBL" id="SPOI01000332">
    <property type="protein sequence ID" value="TIB28570.1"/>
    <property type="molecule type" value="Genomic_DNA"/>
</dbReference>
<dbReference type="Proteomes" id="UP000310689">
    <property type="component" value="Unassembled WGS sequence"/>
</dbReference>
<feature type="compositionally biased region" description="Basic and acidic residues" evidence="1">
    <location>
        <begin position="54"/>
        <end position="67"/>
    </location>
</feature>
<evidence type="ECO:0000259" key="2">
    <source>
        <dbReference type="Pfam" id="PF09791"/>
    </source>
</evidence>
<dbReference type="GO" id="GO:0005739">
    <property type="term" value="C:mitochondrion"/>
    <property type="evidence" value="ECO:0007669"/>
    <property type="project" value="TreeGrafter"/>
</dbReference>
<evidence type="ECO:0000256" key="1">
    <source>
        <dbReference type="SAM" id="MobiDB-lite"/>
    </source>
</evidence>
<gene>
    <name evidence="3" type="ORF">E3P86_03834</name>
</gene>
<accession>A0A4T0IFS7</accession>
<reference evidence="3 4" key="1">
    <citation type="submission" date="2019-03" db="EMBL/GenBank/DDBJ databases">
        <title>Sequencing 23 genomes of Wallemia ichthyophaga.</title>
        <authorList>
            <person name="Gostincar C."/>
        </authorList>
    </citation>
    <scope>NUCLEOTIDE SEQUENCE [LARGE SCALE GENOMIC DNA]</scope>
    <source>
        <strain evidence="3 4">EXF-6200</strain>
    </source>
</reference>
<proteinExistence type="predicted"/>
<evidence type="ECO:0000313" key="4">
    <source>
        <dbReference type="Proteomes" id="UP000310689"/>
    </source>
</evidence>
<dbReference type="PANTHER" id="PTHR21193:SF3">
    <property type="entry name" value="OXIDOREDUCTASE-LIKE DOMAIN-CONTAINING PROTEIN 1"/>
    <property type="match status" value="1"/>
</dbReference>
<feature type="compositionally biased region" description="Basic residues" evidence="1">
    <location>
        <begin position="1"/>
        <end position="15"/>
    </location>
</feature>
<dbReference type="AlphaFoldDB" id="A0A4T0IFS7"/>
<name>A0A4T0IFS7_WALIC</name>
<feature type="region of interest" description="Disordered" evidence="1">
    <location>
        <begin position="1"/>
        <end position="21"/>
    </location>
</feature>
<dbReference type="InterPro" id="IPR019180">
    <property type="entry name" value="Oxidoreductase-like_N"/>
</dbReference>
<comment type="caution">
    <text evidence="3">The sequence shown here is derived from an EMBL/GenBank/DDBJ whole genome shotgun (WGS) entry which is preliminary data.</text>
</comment>